<keyword evidence="3" id="KW-1185">Reference proteome</keyword>
<evidence type="ECO:0000256" key="1">
    <source>
        <dbReference type="SAM" id="Phobius"/>
    </source>
</evidence>
<evidence type="ECO:0000313" key="3">
    <source>
        <dbReference type="Proteomes" id="UP000242313"/>
    </source>
</evidence>
<evidence type="ECO:0008006" key="4">
    <source>
        <dbReference type="Google" id="ProtNLM"/>
    </source>
</evidence>
<organism evidence="2 3">
    <name type="scientific">Pseudomonas abyssi</name>
    <dbReference type="NCBI Taxonomy" id="170540"/>
    <lineage>
        <taxon>Bacteria</taxon>
        <taxon>Pseudomonadati</taxon>
        <taxon>Pseudomonadota</taxon>
        <taxon>Gammaproteobacteria</taxon>
        <taxon>Pseudomonadales</taxon>
        <taxon>Pseudomonadaceae</taxon>
        <taxon>Pseudomonas</taxon>
    </lineage>
</organism>
<dbReference type="Pfam" id="PF05449">
    <property type="entry name" value="Phage_holin_3_7"/>
    <property type="match status" value="1"/>
</dbReference>
<keyword evidence="1" id="KW-0812">Transmembrane</keyword>
<dbReference type="Proteomes" id="UP000242313">
    <property type="component" value="Unassembled WGS sequence"/>
</dbReference>
<protein>
    <recommendedName>
        <fullName evidence="4">Phage holin family protein</fullName>
    </recommendedName>
</protein>
<sequence>MIDLSTLIASMLCGAICWRVATFRRKGARYRLGMSLCAYLLAVGTGGYSLTVALATLTGGQVAPVSPFLLIVFVILAVMVWRARGNVAAVLRKAEG</sequence>
<proteinExistence type="predicted"/>
<gene>
    <name evidence="2" type="ORF">CNQ84_00620</name>
</gene>
<dbReference type="InterPro" id="IPR008473">
    <property type="entry name" value="Phage_holin_3_7"/>
</dbReference>
<feature type="transmembrane region" description="Helical" evidence="1">
    <location>
        <begin position="6"/>
        <end position="24"/>
    </location>
</feature>
<dbReference type="AlphaFoldDB" id="A0A2A3MMG9"/>
<name>A0A2A3MMG9_9PSED</name>
<accession>A0A2A3MMG9</accession>
<feature type="transmembrane region" description="Helical" evidence="1">
    <location>
        <begin position="36"/>
        <end position="57"/>
    </location>
</feature>
<evidence type="ECO:0000313" key="2">
    <source>
        <dbReference type="EMBL" id="PBK05917.1"/>
    </source>
</evidence>
<reference evidence="2 3" key="1">
    <citation type="submission" date="2017-09" db="EMBL/GenBank/DDBJ databases">
        <title>Pseudomonas abyssi sp. nov. isolated from Abyssopelagic Water.</title>
        <authorList>
            <person name="Wei Y."/>
        </authorList>
    </citation>
    <scope>NUCLEOTIDE SEQUENCE [LARGE SCALE GENOMIC DNA]</scope>
    <source>
        <strain evidence="2 3">MT5</strain>
    </source>
</reference>
<keyword evidence="1" id="KW-0472">Membrane</keyword>
<comment type="caution">
    <text evidence="2">The sequence shown here is derived from an EMBL/GenBank/DDBJ whole genome shotgun (WGS) entry which is preliminary data.</text>
</comment>
<keyword evidence="1" id="KW-1133">Transmembrane helix</keyword>
<feature type="transmembrane region" description="Helical" evidence="1">
    <location>
        <begin position="63"/>
        <end position="83"/>
    </location>
</feature>
<dbReference type="EMBL" id="NTMR01000002">
    <property type="protein sequence ID" value="PBK05917.1"/>
    <property type="molecule type" value="Genomic_DNA"/>
</dbReference>